<evidence type="ECO:0000313" key="2">
    <source>
        <dbReference type="EMBL" id="ADB48492.1"/>
    </source>
</evidence>
<dbReference type="eggNOG" id="COG0835">
    <property type="taxonomic scope" value="Bacteria"/>
</dbReference>
<protein>
    <submittedName>
        <fullName evidence="2">CheW protein</fullName>
    </submittedName>
</protein>
<dbReference type="GO" id="GO:0005829">
    <property type="term" value="C:cytosol"/>
    <property type="evidence" value="ECO:0007669"/>
    <property type="project" value="TreeGrafter"/>
</dbReference>
<evidence type="ECO:0000259" key="1">
    <source>
        <dbReference type="PROSITE" id="PS50851"/>
    </source>
</evidence>
<dbReference type="InterPro" id="IPR036061">
    <property type="entry name" value="CheW-like_dom_sf"/>
</dbReference>
<dbReference type="PANTHER" id="PTHR22617">
    <property type="entry name" value="CHEMOTAXIS SENSOR HISTIDINE KINASE-RELATED"/>
    <property type="match status" value="1"/>
</dbReference>
<dbReference type="GO" id="GO:0007165">
    <property type="term" value="P:signal transduction"/>
    <property type="evidence" value="ECO:0007669"/>
    <property type="project" value="InterPro"/>
</dbReference>
<dbReference type="KEGG" id="cwo:Cwoe_0056"/>
<dbReference type="PROSITE" id="PS50851">
    <property type="entry name" value="CHEW"/>
    <property type="match status" value="1"/>
</dbReference>
<keyword evidence="3" id="KW-1185">Reference proteome</keyword>
<accession>D3F409</accession>
<dbReference type="STRING" id="469383.Cwoe_0056"/>
<dbReference type="Proteomes" id="UP000008229">
    <property type="component" value="Chromosome"/>
</dbReference>
<dbReference type="Gene3D" id="2.30.30.40">
    <property type="entry name" value="SH3 Domains"/>
    <property type="match status" value="1"/>
</dbReference>
<dbReference type="Pfam" id="PF01584">
    <property type="entry name" value="CheW"/>
    <property type="match status" value="1"/>
</dbReference>
<dbReference type="OrthoDB" id="3291462at2"/>
<dbReference type="RefSeq" id="WP_012931545.1">
    <property type="nucleotide sequence ID" value="NC_013739.1"/>
</dbReference>
<feature type="domain" description="CheW-like" evidence="1">
    <location>
        <begin position="7"/>
        <end position="142"/>
    </location>
</feature>
<sequence>MSEGQTTRQLVVFSLGEEEYALPITQVHEIIRYTEPRSVASDVDWVRGVISLRGKIVPVYDLASRLGFASERKDSAKIVIVETATDMAGVVVDDVEEVLTVESSQIEDVPAADNESIEAIAKIDDRLVILLNPAGIFASAASVAAAAETSASGNGVADLVHA</sequence>
<dbReference type="InterPro" id="IPR002545">
    <property type="entry name" value="CheW-lke_dom"/>
</dbReference>
<dbReference type="SMART" id="SM00260">
    <property type="entry name" value="CheW"/>
    <property type="match status" value="1"/>
</dbReference>
<dbReference type="GO" id="GO:0006935">
    <property type="term" value="P:chemotaxis"/>
    <property type="evidence" value="ECO:0007669"/>
    <property type="project" value="InterPro"/>
</dbReference>
<dbReference type="HOGENOM" id="CLU_048995_3_4_11"/>
<reference evidence="2 3" key="1">
    <citation type="journal article" date="2010" name="Stand. Genomic Sci.">
        <title>Complete genome sequence of Conexibacter woesei type strain (ID131577).</title>
        <authorList>
            <person name="Pukall R."/>
            <person name="Lapidus A."/>
            <person name="Glavina Del Rio T."/>
            <person name="Copeland A."/>
            <person name="Tice H."/>
            <person name="Cheng J.-F."/>
            <person name="Lucas S."/>
            <person name="Chen F."/>
            <person name="Nolan M."/>
            <person name="Bruce D."/>
            <person name="Goodwin L."/>
            <person name="Pitluck S."/>
            <person name="Mavromatis K."/>
            <person name="Ivanova N."/>
            <person name="Ovchinnikova G."/>
            <person name="Pati A."/>
            <person name="Chen A."/>
            <person name="Palaniappan K."/>
            <person name="Land M."/>
            <person name="Hauser L."/>
            <person name="Chang Y.-J."/>
            <person name="Jeffries C.D."/>
            <person name="Chain P."/>
            <person name="Meincke L."/>
            <person name="Sims D."/>
            <person name="Brettin T."/>
            <person name="Detter J.C."/>
            <person name="Rohde M."/>
            <person name="Goeker M."/>
            <person name="Bristow J."/>
            <person name="Eisen J.A."/>
            <person name="Markowitz V."/>
            <person name="Kyrpides N.C."/>
            <person name="Klenk H.-P."/>
            <person name="Hugenholtz P."/>
        </authorList>
    </citation>
    <scope>NUCLEOTIDE SEQUENCE [LARGE SCALE GENOMIC DNA]</scope>
    <source>
        <strain evidence="3">DSM 14684 / CIP 108061 / JCM 11494 / NBRC 100937 / ID131577</strain>
    </source>
</reference>
<dbReference type="Gene3D" id="2.40.50.180">
    <property type="entry name" value="CheA-289, Domain 4"/>
    <property type="match status" value="1"/>
</dbReference>
<name>D3F409_CONWI</name>
<gene>
    <name evidence="2" type="ordered locus">Cwoe_0056</name>
</gene>
<evidence type="ECO:0000313" key="3">
    <source>
        <dbReference type="Proteomes" id="UP000008229"/>
    </source>
</evidence>
<dbReference type="SUPFAM" id="SSF50341">
    <property type="entry name" value="CheW-like"/>
    <property type="match status" value="1"/>
</dbReference>
<reference evidence="3" key="2">
    <citation type="submission" date="2010-01" db="EMBL/GenBank/DDBJ databases">
        <title>The complete genome of Conexibacter woesei DSM 14684.</title>
        <authorList>
            <consortium name="US DOE Joint Genome Institute (JGI-PGF)"/>
            <person name="Lucas S."/>
            <person name="Copeland A."/>
            <person name="Lapidus A."/>
            <person name="Glavina del Rio T."/>
            <person name="Dalin E."/>
            <person name="Tice H."/>
            <person name="Bruce D."/>
            <person name="Goodwin L."/>
            <person name="Pitluck S."/>
            <person name="Kyrpides N."/>
            <person name="Mavromatis K."/>
            <person name="Ivanova N."/>
            <person name="Mikhailova N."/>
            <person name="Chertkov O."/>
            <person name="Brettin T."/>
            <person name="Detter J.C."/>
            <person name="Han C."/>
            <person name="Larimer F."/>
            <person name="Land M."/>
            <person name="Hauser L."/>
            <person name="Markowitz V."/>
            <person name="Cheng J.-F."/>
            <person name="Hugenholtz P."/>
            <person name="Woyke T."/>
            <person name="Wu D."/>
            <person name="Pukall R."/>
            <person name="Steenblock K."/>
            <person name="Schneider S."/>
            <person name="Klenk H.-P."/>
            <person name="Eisen J.A."/>
        </authorList>
    </citation>
    <scope>NUCLEOTIDE SEQUENCE [LARGE SCALE GENOMIC DNA]</scope>
    <source>
        <strain evidence="3">DSM 14684 / CIP 108061 / JCM 11494 / NBRC 100937 / ID131577</strain>
    </source>
</reference>
<proteinExistence type="predicted"/>
<dbReference type="AlphaFoldDB" id="D3F409"/>
<dbReference type="EMBL" id="CP001854">
    <property type="protein sequence ID" value="ADB48492.1"/>
    <property type="molecule type" value="Genomic_DNA"/>
</dbReference>
<dbReference type="InterPro" id="IPR039315">
    <property type="entry name" value="CheW"/>
</dbReference>
<dbReference type="PANTHER" id="PTHR22617:SF23">
    <property type="entry name" value="CHEMOTAXIS PROTEIN CHEW"/>
    <property type="match status" value="1"/>
</dbReference>
<organism evidence="2 3">
    <name type="scientific">Conexibacter woesei (strain DSM 14684 / CCUG 47730 / CIP 108061 / JCM 11494 / NBRC 100937 / ID131577)</name>
    <dbReference type="NCBI Taxonomy" id="469383"/>
    <lineage>
        <taxon>Bacteria</taxon>
        <taxon>Bacillati</taxon>
        <taxon>Actinomycetota</taxon>
        <taxon>Thermoleophilia</taxon>
        <taxon>Solirubrobacterales</taxon>
        <taxon>Conexibacteraceae</taxon>
        <taxon>Conexibacter</taxon>
    </lineage>
</organism>